<evidence type="ECO:0000256" key="2">
    <source>
        <dbReference type="PROSITE-ProRule" id="PRU00285"/>
    </source>
</evidence>
<dbReference type="InterPro" id="IPR008978">
    <property type="entry name" value="HSP20-like_chaperone"/>
</dbReference>
<dbReference type="AlphaFoldDB" id="A0A3B4ELX1"/>
<dbReference type="GO" id="GO:0042026">
    <property type="term" value="P:protein refolding"/>
    <property type="evidence" value="ECO:0007669"/>
    <property type="project" value="TreeGrafter"/>
</dbReference>
<accession>A0A3B4ELX1</accession>
<feature type="region of interest" description="Disordered" evidence="4">
    <location>
        <begin position="1"/>
        <end position="43"/>
    </location>
</feature>
<evidence type="ECO:0000256" key="4">
    <source>
        <dbReference type="SAM" id="MobiDB-lite"/>
    </source>
</evidence>
<dbReference type="PANTHER" id="PTHR45640:SF2">
    <property type="entry name" value="HEAT SHOCK PROTEIN BETA-11-RELATED"/>
    <property type="match status" value="1"/>
</dbReference>
<dbReference type="GO" id="GO:0005737">
    <property type="term" value="C:cytoplasm"/>
    <property type="evidence" value="ECO:0007669"/>
    <property type="project" value="TreeGrafter"/>
</dbReference>
<dbReference type="Gene3D" id="2.60.40.790">
    <property type="match status" value="1"/>
</dbReference>
<dbReference type="SUPFAM" id="SSF49764">
    <property type="entry name" value="HSP20-like chaperones"/>
    <property type="match status" value="1"/>
</dbReference>
<gene>
    <name evidence="6" type="primary">GHRL</name>
</gene>
<evidence type="ECO:0000259" key="5">
    <source>
        <dbReference type="PROSITE" id="PS01031"/>
    </source>
</evidence>
<evidence type="ECO:0000313" key="7">
    <source>
        <dbReference type="Proteomes" id="UP001501920"/>
    </source>
</evidence>
<sequence>MVSIHRPLGYGPSTLPLRHSANDSFSGTRNPGPKSLVEDKKKQQTSFFSQTAASDVVQQVSYAVEKEGGGFALSMHAKDFSPEEMSIKQVGRTLHVCGKTEKREEDGEGSYSHRVQEFRREFLLPEGVNPEALSCSLAEGKLFIQTPKTQQSEKPDRLLTIDGSQADEMLKTRKKQQTSFCTLGSSHI</sequence>
<dbReference type="Ensembl" id="ENSPNAT00000033785.2">
    <property type="protein sequence ID" value="ENSPNAP00000037472.2"/>
    <property type="gene ID" value="ENSPNAG00000004539.2"/>
</dbReference>
<feature type="domain" description="SHSP" evidence="5">
    <location>
        <begin position="51"/>
        <end position="164"/>
    </location>
</feature>
<evidence type="ECO:0000256" key="3">
    <source>
        <dbReference type="RuleBase" id="RU003616"/>
    </source>
</evidence>
<keyword evidence="7" id="KW-1185">Reference proteome</keyword>
<reference evidence="6" key="3">
    <citation type="submission" date="2025-09" db="UniProtKB">
        <authorList>
            <consortium name="Ensembl"/>
        </authorList>
    </citation>
    <scope>IDENTIFICATION</scope>
</reference>
<dbReference type="GeneTree" id="ENSGT00670000098179"/>
<reference evidence="6" key="2">
    <citation type="submission" date="2025-08" db="UniProtKB">
        <authorList>
            <consortium name="Ensembl"/>
        </authorList>
    </citation>
    <scope>IDENTIFICATION</scope>
</reference>
<dbReference type="Proteomes" id="UP001501920">
    <property type="component" value="Chromosome 18"/>
</dbReference>
<keyword evidence="1" id="KW-0346">Stress response</keyword>
<dbReference type="PROSITE" id="PS01031">
    <property type="entry name" value="SHSP"/>
    <property type="match status" value="1"/>
</dbReference>
<protein>
    <recommendedName>
        <fullName evidence="5">SHSP domain-containing protein</fullName>
    </recommendedName>
</protein>
<dbReference type="Pfam" id="PF00011">
    <property type="entry name" value="HSP20"/>
    <property type="match status" value="1"/>
</dbReference>
<dbReference type="STRING" id="42514.ENSPNAP00000037472"/>
<dbReference type="InterPro" id="IPR001436">
    <property type="entry name" value="Alpha-crystallin/sHSP_animal"/>
</dbReference>
<dbReference type="InterPro" id="IPR002068">
    <property type="entry name" value="A-crystallin/Hsp20_dom"/>
</dbReference>
<name>A0A3B4ELX1_PYGNA</name>
<comment type="similarity">
    <text evidence="2 3">Belongs to the small heat shock protein (HSP20) family.</text>
</comment>
<proteinExistence type="inferred from homology"/>
<evidence type="ECO:0000313" key="6">
    <source>
        <dbReference type="Ensembl" id="ENSPNAP00000037472.2"/>
    </source>
</evidence>
<dbReference type="GO" id="GO:0051082">
    <property type="term" value="F:unfolded protein binding"/>
    <property type="evidence" value="ECO:0007669"/>
    <property type="project" value="TreeGrafter"/>
</dbReference>
<dbReference type="PANTHER" id="PTHR45640">
    <property type="entry name" value="HEAT SHOCK PROTEIN HSP-12.2-RELATED"/>
    <property type="match status" value="1"/>
</dbReference>
<organism evidence="6 7">
    <name type="scientific">Pygocentrus nattereri</name>
    <name type="common">Red-bellied piranha</name>
    <dbReference type="NCBI Taxonomy" id="42514"/>
    <lineage>
        <taxon>Eukaryota</taxon>
        <taxon>Metazoa</taxon>
        <taxon>Chordata</taxon>
        <taxon>Craniata</taxon>
        <taxon>Vertebrata</taxon>
        <taxon>Euteleostomi</taxon>
        <taxon>Actinopterygii</taxon>
        <taxon>Neopterygii</taxon>
        <taxon>Teleostei</taxon>
        <taxon>Ostariophysi</taxon>
        <taxon>Characiformes</taxon>
        <taxon>Characoidei</taxon>
        <taxon>Pygocentrus</taxon>
    </lineage>
</organism>
<reference evidence="6 7" key="1">
    <citation type="submission" date="2020-10" db="EMBL/GenBank/DDBJ databases">
        <title>Pygocentrus nattereri (red-bellied piranha) genome, fPygNat1, primary haplotype.</title>
        <authorList>
            <person name="Myers G."/>
            <person name="Meyer A."/>
            <person name="Karagic N."/>
            <person name="Pippel M."/>
            <person name="Winkler S."/>
            <person name="Tracey A."/>
            <person name="Wood J."/>
            <person name="Formenti G."/>
            <person name="Howe K."/>
            <person name="Fedrigo O."/>
            <person name="Jarvis E.D."/>
        </authorList>
    </citation>
    <scope>NUCLEOTIDE SEQUENCE [LARGE SCALE GENOMIC DNA]</scope>
</reference>
<dbReference type="GO" id="GO:0009408">
    <property type="term" value="P:response to heat"/>
    <property type="evidence" value="ECO:0007669"/>
    <property type="project" value="TreeGrafter"/>
</dbReference>
<dbReference type="GO" id="GO:0005634">
    <property type="term" value="C:nucleus"/>
    <property type="evidence" value="ECO:0007669"/>
    <property type="project" value="TreeGrafter"/>
</dbReference>
<evidence type="ECO:0000256" key="1">
    <source>
        <dbReference type="ARBA" id="ARBA00023016"/>
    </source>
</evidence>